<dbReference type="AlphaFoldDB" id="A0A451B7F8"/>
<protein>
    <recommendedName>
        <fullName evidence="1">Tll0287-like domain-containing protein</fullName>
    </recommendedName>
</protein>
<dbReference type="EMBL" id="CAADFQ010000006">
    <property type="protein sequence ID" value="VFK28372.1"/>
    <property type="molecule type" value="Genomic_DNA"/>
</dbReference>
<dbReference type="Pfam" id="PF11845">
    <property type="entry name" value="Tll0287-like"/>
    <property type="match status" value="1"/>
</dbReference>
<feature type="domain" description="Tll0287-like" evidence="1">
    <location>
        <begin position="64"/>
        <end position="227"/>
    </location>
</feature>
<name>A0A451B7F8_9GAMM</name>
<reference evidence="3" key="1">
    <citation type="submission" date="2019-02" db="EMBL/GenBank/DDBJ databases">
        <authorList>
            <person name="Gruber-Vodicka R. H."/>
            <person name="Seah K. B. B."/>
        </authorList>
    </citation>
    <scope>NUCLEOTIDE SEQUENCE</scope>
    <source>
        <strain evidence="3">BECK_BZ198</strain>
        <strain evidence="2">BECK_BZ199</strain>
    </source>
</reference>
<evidence type="ECO:0000313" key="3">
    <source>
        <dbReference type="EMBL" id="VFK74221.1"/>
    </source>
</evidence>
<evidence type="ECO:0000259" key="1">
    <source>
        <dbReference type="Pfam" id="PF11845"/>
    </source>
</evidence>
<sequence>MDFMISDARGGAFAKEMKAWRVISHYPFIAITKSEEVEIMKKTFLVLALFAIGCTSIPADESKEERITENRRVSAELFTALKGELEKALGTKGQAGAIPVCKTKVPELGKAFKEKYPNWVIGRTSLKTRNPANAPDAWERKVLEGFEARKAAGEDPKKMEYVESVEKDGAMVFRYMKAIPTAEVCILCHGGQLAPDVAAKLDELYPEDQARGFDVGDIRGAFSFAQPINR</sequence>
<evidence type="ECO:0000313" key="2">
    <source>
        <dbReference type="EMBL" id="VFK28372.1"/>
    </source>
</evidence>
<organism evidence="3">
    <name type="scientific">Candidatus Kentrum sp. MB</name>
    <dbReference type="NCBI Taxonomy" id="2138164"/>
    <lineage>
        <taxon>Bacteria</taxon>
        <taxon>Pseudomonadati</taxon>
        <taxon>Pseudomonadota</taxon>
        <taxon>Gammaproteobacteria</taxon>
        <taxon>Candidatus Kentrum</taxon>
    </lineage>
</organism>
<accession>A0A451B7F8</accession>
<gene>
    <name evidence="3" type="ORF">BECKMB1821H_GA0114242_100242</name>
    <name evidence="2" type="ORF">BECKMB1821I_GA0114274_100624</name>
</gene>
<dbReference type="InterPro" id="IPR021796">
    <property type="entry name" value="Tll0287-like_dom"/>
</dbReference>
<dbReference type="EMBL" id="CAADGH010000002">
    <property type="protein sequence ID" value="VFK74221.1"/>
    <property type="molecule type" value="Genomic_DNA"/>
</dbReference>
<proteinExistence type="predicted"/>